<comment type="subcellular location">
    <subcellularLocation>
        <location evidence="1 15">Cytoplasm</location>
    </subcellularLocation>
</comment>
<dbReference type="RefSeq" id="WP_139080209.1">
    <property type="nucleotide sequence ID" value="NZ_VDFV01000002.1"/>
</dbReference>
<evidence type="ECO:0000256" key="8">
    <source>
        <dbReference type="ARBA" id="ARBA00023277"/>
    </source>
</evidence>
<dbReference type="PANTHER" id="PTHR43651">
    <property type="entry name" value="1,4-ALPHA-GLUCAN-BRANCHING ENZYME"/>
    <property type="match status" value="1"/>
</dbReference>
<dbReference type="AlphaFoldDB" id="A0A5C4NLI9"/>
<dbReference type="SUPFAM" id="SSF81296">
    <property type="entry name" value="E set domains"/>
    <property type="match status" value="1"/>
</dbReference>
<evidence type="ECO:0000256" key="2">
    <source>
        <dbReference type="ARBA" id="ARBA00005199"/>
    </source>
</evidence>
<sequence>MTTLSRLDDPALRDSSAFPTNWGAFVLGDGSTRFRLWAPAADSLHLRSGGRDRRMEPEGEGWFELVTSEIGPGAEYLFVLPDGTAVPDPAARAQAGDVHGPSLVVDPRTYRWRTPWAGRPWEEAVLYELHIGTFTPQGTLAAAAGRLRDLAEVGITAIEIMPVGQFPGSRGWGYDGVLPYAPHNAYGSPDDLRALVDEAHAQGLMVLLDVVYNHFGPEGNYLGLYAPDFFDSARHTPWGAAIAYGRDPVRRFFVENALCWLTEFRLDGLRLDAIDHVRDGSDPEILVELARRVRAEITDRPIHLTTEDNRNVTYLHEREPGGAVPLYTAEWNDDFHNAAHVVATGESEGYYGDFARDHWQLLARALAEGFAYQGEVAPQTGEPRGRPSGHLQPDAFVDFLQNHDQVGNRAYGERLAALTGAPMLRALRAILLLSPHVPLLFMGEEHGETRPFCFFTDYRGDLADAVREGRRREFAGFAAFAGTGDEGLAHIPDPNAESTFLASKLDWSRRAGPEGQAELAEVRALLGLRRQRIVPHLAGVEPGCGTVLSHEDGALAVDWRLNGALLKLRANLGAIPRALLPARGERIFMIGDDARAEAMPPFVAVYLETP</sequence>
<evidence type="ECO:0000256" key="1">
    <source>
        <dbReference type="ARBA" id="ARBA00004496"/>
    </source>
</evidence>
<dbReference type="CDD" id="cd02853">
    <property type="entry name" value="E_set_MTHase_like_N"/>
    <property type="match status" value="1"/>
</dbReference>
<dbReference type="OrthoDB" id="9800174at2"/>
<accession>A0A5C4NLI9</accession>
<dbReference type="CDD" id="cd11325">
    <property type="entry name" value="AmyAc_GTHase"/>
    <property type="match status" value="1"/>
</dbReference>
<evidence type="ECO:0000256" key="12">
    <source>
        <dbReference type="ARBA" id="ARBA00034013"/>
    </source>
</evidence>
<feature type="active site" description="Proton donor" evidence="15">
    <location>
        <position position="307"/>
    </location>
</feature>
<dbReference type="InterPro" id="IPR013780">
    <property type="entry name" value="Glyco_hydro_b"/>
</dbReference>
<dbReference type="NCBIfam" id="TIGR02402">
    <property type="entry name" value="trehalose_TreZ"/>
    <property type="match status" value="1"/>
</dbReference>
<evidence type="ECO:0000256" key="13">
    <source>
        <dbReference type="NCBIfam" id="TIGR02402"/>
    </source>
</evidence>
<dbReference type="EC" id="3.2.1.141" evidence="4 13"/>
<evidence type="ECO:0000256" key="15">
    <source>
        <dbReference type="PIRSR" id="PIRSR006337-1"/>
    </source>
</evidence>
<dbReference type="GO" id="GO:0005737">
    <property type="term" value="C:cytoplasm"/>
    <property type="evidence" value="ECO:0007669"/>
    <property type="project" value="UniProtKB-SubCell"/>
</dbReference>
<dbReference type="Gene3D" id="3.20.20.80">
    <property type="entry name" value="Glycosidases"/>
    <property type="match status" value="1"/>
</dbReference>
<dbReference type="InterPro" id="IPR014756">
    <property type="entry name" value="Ig_E-set"/>
</dbReference>
<dbReference type="InterPro" id="IPR006047">
    <property type="entry name" value="GH13_cat_dom"/>
</dbReference>
<dbReference type="UniPathway" id="UPA00299"/>
<evidence type="ECO:0000256" key="14">
    <source>
        <dbReference type="PIRNR" id="PIRNR006337"/>
    </source>
</evidence>
<proteinExistence type="inferred from homology"/>
<dbReference type="Pfam" id="PF00128">
    <property type="entry name" value="Alpha-amylase"/>
    <property type="match status" value="1"/>
</dbReference>
<evidence type="ECO:0000256" key="10">
    <source>
        <dbReference type="ARBA" id="ARBA00032057"/>
    </source>
</evidence>
<evidence type="ECO:0000256" key="5">
    <source>
        <dbReference type="ARBA" id="ARBA00015938"/>
    </source>
</evidence>
<evidence type="ECO:0000313" key="18">
    <source>
        <dbReference type="EMBL" id="TNC74248.1"/>
    </source>
</evidence>
<comment type="pathway">
    <text evidence="2 14">Glycan biosynthesis; trehalose biosynthesis.</text>
</comment>
<dbReference type="GO" id="GO:0033942">
    <property type="term" value="F:4-alpha-D-(1-&gt;4)-alpha-D-glucanotrehalose trehalohydrolase activity"/>
    <property type="evidence" value="ECO:0007669"/>
    <property type="project" value="UniProtKB-EC"/>
</dbReference>
<dbReference type="InterPro" id="IPR012768">
    <property type="entry name" value="Trehalose_TreZ"/>
</dbReference>
<evidence type="ECO:0000256" key="7">
    <source>
        <dbReference type="ARBA" id="ARBA00022801"/>
    </source>
</evidence>
<evidence type="ECO:0000313" key="19">
    <source>
        <dbReference type="Proteomes" id="UP000305709"/>
    </source>
</evidence>
<dbReference type="InterPro" id="IPR013783">
    <property type="entry name" value="Ig-like_fold"/>
</dbReference>
<keyword evidence="9 14" id="KW-0326">Glycosidase</keyword>
<dbReference type="PIRSF" id="PIRSF006337">
    <property type="entry name" value="Trehalose_TreZ"/>
    <property type="match status" value="1"/>
</dbReference>
<dbReference type="EMBL" id="VDFV01000002">
    <property type="protein sequence ID" value="TNC74248.1"/>
    <property type="molecule type" value="Genomic_DNA"/>
</dbReference>
<protein>
    <recommendedName>
        <fullName evidence="5 13">Malto-oligosyltrehalose trehalohydrolase</fullName>
        <shortName evidence="14">MTHase</shortName>
        <ecNumber evidence="4 13">3.2.1.141</ecNumber>
    </recommendedName>
    <alternativeName>
        <fullName evidence="11 14">4-alpha-D-((1-&gt;4)-alpha-D-glucano)trehalose trehalohydrolase</fullName>
    </alternativeName>
    <alternativeName>
        <fullName evidence="10 14">Maltooligosyl trehalose trehalohydrolase</fullName>
    </alternativeName>
</protein>
<dbReference type="InterPro" id="IPR017853">
    <property type="entry name" value="GH"/>
</dbReference>
<dbReference type="Gene3D" id="2.60.40.1180">
    <property type="entry name" value="Golgi alpha-mannosidase II"/>
    <property type="match status" value="1"/>
</dbReference>
<keyword evidence="8" id="KW-0119">Carbohydrate metabolism</keyword>
<comment type="catalytic activity">
    <reaction evidence="12 14">
        <text>hydrolysis of (1-&gt;4)-alpha-D-glucosidic linkage in 4-alpha-D-[(1-&gt;4)-alpha-D-glucanosyl]n trehalose to yield trehalose and (1-&gt;4)-alpha-D-glucan.</text>
        <dbReference type="EC" id="3.2.1.141"/>
    </reaction>
</comment>
<dbReference type="Gene3D" id="1.10.10.760">
    <property type="entry name" value="E-set domains of sugar-utilizing enzymes"/>
    <property type="match status" value="1"/>
</dbReference>
<evidence type="ECO:0000259" key="17">
    <source>
        <dbReference type="SMART" id="SM00642"/>
    </source>
</evidence>
<reference evidence="18 19" key="1">
    <citation type="submission" date="2019-06" db="EMBL/GenBank/DDBJ databases">
        <authorList>
            <person name="Jiang L."/>
        </authorList>
    </citation>
    <scope>NUCLEOTIDE SEQUENCE [LARGE SCALE GENOMIC DNA]</scope>
    <source>
        <strain evidence="18 19">YIM 48858</strain>
    </source>
</reference>
<evidence type="ECO:0000256" key="9">
    <source>
        <dbReference type="ARBA" id="ARBA00023295"/>
    </source>
</evidence>
<name>A0A5C4NLI9_9RHOB</name>
<evidence type="ECO:0000256" key="4">
    <source>
        <dbReference type="ARBA" id="ARBA00012268"/>
    </source>
</evidence>
<dbReference type="GO" id="GO:0005992">
    <property type="term" value="P:trehalose biosynthetic process"/>
    <property type="evidence" value="ECO:0007669"/>
    <property type="project" value="UniProtKB-UniRule"/>
</dbReference>
<evidence type="ECO:0000256" key="16">
    <source>
        <dbReference type="PIRSR" id="PIRSR006337-3"/>
    </source>
</evidence>
<feature type="site" description="Transition state stabilizer" evidence="16">
    <location>
        <position position="404"/>
    </location>
</feature>
<organism evidence="18 19">
    <name type="scientific">Rubellimicrobium roseum</name>
    <dbReference type="NCBI Taxonomy" id="687525"/>
    <lineage>
        <taxon>Bacteria</taxon>
        <taxon>Pseudomonadati</taxon>
        <taxon>Pseudomonadota</taxon>
        <taxon>Alphaproteobacteria</taxon>
        <taxon>Rhodobacterales</taxon>
        <taxon>Roseobacteraceae</taxon>
        <taxon>Rubellimicrobium</taxon>
    </lineage>
</organism>
<keyword evidence="19" id="KW-1185">Reference proteome</keyword>
<dbReference type="SMART" id="SM00642">
    <property type="entry name" value="Aamy"/>
    <property type="match status" value="1"/>
</dbReference>
<dbReference type="InterPro" id="IPR044901">
    <property type="entry name" value="Trehalose_TreZ_E-set_sf"/>
</dbReference>
<dbReference type="SUPFAM" id="SSF51445">
    <property type="entry name" value="(Trans)glycosidases"/>
    <property type="match status" value="1"/>
</dbReference>
<feature type="active site" description="Nucleophile" evidence="15">
    <location>
        <position position="272"/>
    </location>
</feature>
<evidence type="ECO:0000256" key="11">
    <source>
        <dbReference type="ARBA" id="ARBA00033284"/>
    </source>
</evidence>
<evidence type="ECO:0000256" key="3">
    <source>
        <dbReference type="ARBA" id="ARBA00008061"/>
    </source>
</evidence>
<keyword evidence="7 14" id="KW-0378">Hydrolase</keyword>
<gene>
    <name evidence="18" type="primary">treZ</name>
    <name evidence="18" type="ORF">FHG71_03415</name>
</gene>
<evidence type="ECO:0000256" key="6">
    <source>
        <dbReference type="ARBA" id="ARBA00022490"/>
    </source>
</evidence>
<dbReference type="Gene3D" id="2.60.40.10">
    <property type="entry name" value="Immunoglobulins"/>
    <property type="match status" value="1"/>
</dbReference>
<dbReference type="Proteomes" id="UP000305709">
    <property type="component" value="Unassembled WGS sequence"/>
</dbReference>
<comment type="caution">
    <text evidence="18">The sequence shown here is derived from an EMBL/GenBank/DDBJ whole genome shotgun (WGS) entry which is preliminary data.</text>
</comment>
<keyword evidence="6" id="KW-0963">Cytoplasm</keyword>
<comment type="similarity">
    <text evidence="3 14">Belongs to the glycosyl hydrolase 13 family.</text>
</comment>
<feature type="domain" description="Glycosyl hydrolase family 13 catalytic" evidence="17">
    <location>
        <begin position="104"/>
        <end position="467"/>
    </location>
</feature>
<dbReference type="PANTHER" id="PTHR43651:SF11">
    <property type="entry name" value="MALTO-OLIGOSYLTREHALOSE TREHALOHYDROLASE"/>
    <property type="match status" value="1"/>
</dbReference>